<accession>A0A2W5BY33</accession>
<reference evidence="2 3" key="1">
    <citation type="submission" date="2017-08" db="EMBL/GenBank/DDBJ databases">
        <title>Infants hospitalized years apart are colonized by the same room-sourced microbial strains.</title>
        <authorList>
            <person name="Brooks B."/>
            <person name="Olm M.R."/>
            <person name="Firek B.A."/>
            <person name="Baker R."/>
            <person name="Thomas B.C."/>
            <person name="Morowitz M.J."/>
            <person name="Banfield J.F."/>
        </authorList>
    </citation>
    <scope>NUCLEOTIDE SEQUENCE [LARGE SCALE GENOMIC DNA]</scope>
    <source>
        <strain evidence="2">S2_018_000_R2_104</strain>
    </source>
</reference>
<evidence type="ECO:0000313" key="2">
    <source>
        <dbReference type="EMBL" id="PZO87961.1"/>
    </source>
</evidence>
<sequence length="200" mass="21477">MHLYVRCDEPLSVGIPKVGHIGFSLENGEGQKRYFDYGMIGALTSKDRLSRIFTKSCLALPIAGIALYSGGAAALTASSGGTSPVSLLAGAYAGALYGSVLGLGVSACMERDKPLIENPTKTLSLGVTQAQHDDMLAYARKKKYSFYSVAMFNCVTHVEDMMRKSGVETPGAWSGIFTLPGSFIRKMERLHTQDGPSLQR</sequence>
<gene>
    <name evidence="2" type="ORF">DI626_02855</name>
</gene>
<keyword evidence="1" id="KW-1133">Transmembrane helix</keyword>
<name>A0A2W5BY33_9BACT</name>
<evidence type="ECO:0000256" key="1">
    <source>
        <dbReference type="SAM" id="Phobius"/>
    </source>
</evidence>
<dbReference type="Proteomes" id="UP000249557">
    <property type="component" value="Unassembled WGS sequence"/>
</dbReference>
<feature type="transmembrane region" description="Helical" evidence="1">
    <location>
        <begin position="58"/>
        <end position="77"/>
    </location>
</feature>
<dbReference type="EMBL" id="QFNK01000034">
    <property type="protein sequence ID" value="PZO87961.1"/>
    <property type="molecule type" value="Genomic_DNA"/>
</dbReference>
<proteinExistence type="predicted"/>
<keyword evidence="1" id="KW-0812">Transmembrane</keyword>
<organism evidence="2 3">
    <name type="scientific">Micavibrio aeruginosavorus</name>
    <dbReference type="NCBI Taxonomy" id="349221"/>
    <lineage>
        <taxon>Bacteria</taxon>
        <taxon>Pseudomonadati</taxon>
        <taxon>Bdellovibrionota</taxon>
        <taxon>Bdellovibrionia</taxon>
        <taxon>Bdellovibrionales</taxon>
        <taxon>Pseudobdellovibrionaceae</taxon>
        <taxon>Micavibrio</taxon>
    </lineage>
</organism>
<dbReference type="AlphaFoldDB" id="A0A2W5BY33"/>
<evidence type="ECO:0000313" key="3">
    <source>
        <dbReference type="Proteomes" id="UP000249557"/>
    </source>
</evidence>
<protein>
    <submittedName>
        <fullName evidence="2">Uncharacterized protein</fullName>
    </submittedName>
</protein>
<feature type="transmembrane region" description="Helical" evidence="1">
    <location>
        <begin position="89"/>
        <end position="109"/>
    </location>
</feature>
<comment type="caution">
    <text evidence="2">The sequence shown here is derived from an EMBL/GenBank/DDBJ whole genome shotgun (WGS) entry which is preliminary data.</text>
</comment>
<keyword evidence="1" id="KW-0472">Membrane</keyword>